<organism evidence="1 2">
    <name type="scientific">Paenibacillus mesotrionivorans</name>
    <dbReference type="NCBI Taxonomy" id="3160968"/>
    <lineage>
        <taxon>Bacteria</taxon>
        <taxon>Bacillati</taxon>
        <taxon>Bacillota</taxon>
        <taxon>Bacilli</taxon>
        <taxon>Bacillales</taxon>
        <taxon>Paenibacillaceae</taxon>
        <taxon>Paenibacillus</taxon>
    </lineage>
</organism>
<evidence type="ECO:0000313" key="1">
    <source>
        <dbReference type="EMBL" id="MFM9329323.1"/>
    </source>
</evidence>
<comment type="caution">
    <text evidence="1">The sequence shown here is derived from an EMBL/GenBank/DDBJ whole genome shotgun (WGS) entry which is preliminary data.</text>
</comment>
<protein>
    <submittedName>
        <fullName evidence="1">AAA family ATPase</fullName>
    </submittedName>
</protein>
<gene>
    <name evidence="1" type="ORF">ACI1P1_13595</name>
</gene>
<proteinExistence type="predicted"/>
<name>A0ACC7NX48_9BACL</name>
<sequence length="162" mass="19483">MKKKLIIINGVPGVGKSTVSKELHKSLPKSVWLDGDWCWMMNPWMITEENIRMVERNIIYLLRSYFSNSNFDYIVMSWVLHREEITKRILEGIQDFEYELTRITLTCTHESLRERMLLDNRTQEQFEASSRRQRLYEDMETFKIDTSNISLEETIKRIIQEL</sequence>
<dbReference type="Proteomes" id="UP001631969">
    <property type="component" value="Unassembled WGS sequence"/>
</dbReference>
<accession>A0ACC7NX48</accession>
<evidence type="ECO:0000313" key="2">
    <source>
        <dbReference type="Proteomes" id="UP001631969"/>
    </source>
</evidence>
<dbReference type="EMBL" id="JBJURJ010000008">
    <property type="protein sequence ID" value="MFM9329323.1"/>
    <property type="molecule type" value="Genomic_DNA"/>
</dbReference>
<keyword evidence="2" id="KW-1185">Reference proteome</keyword>
<reference evidence="1" key="1">
    <citation type="submission" date="2024-12" db="EMBL/GenBank/DDBJ databases">
        <authorList>
            <person name="Wu N."/>
        </authorList>
    </citation>
    <scope>NUCLEOTIDE SEQUENCE</scope>
    <source>
        <strain evidence="1">P15</strain>
    </source>
</reference>